<keyword evidence="3" id="KW-1185">Reference proteome</keyword>
<feature type="transmembrane region" description="Helical" evidence="1">
    <location>
        <begin position="14"/>
        <end position="37"/>
    </location>
</feature>
<evidence type="ECO:0008006" key="4">
    <source>
        <dbReference type="Google" id="ProtNLM"/>
    </source>
</evidence>
<gene>
    <name evidence="2" type="ORF">LT85_0222</name>
</gene>
<keyword evidence="1" id="KW-1133">Transmembrane helix</keyword>
<feature type="transmembrane region" description="Helical" evidence="1">
    <location>
        <begin position="94"/>
        <end position="113"/>
    </location>
</feature>
<dbReference type="KEGG" id="care:LT85_0222"/>
<reference evidence="3" key="1">
    <citation type="journal article" date="2014" name="Soil Biol. Biochem.">
        <title>Structure and function of bacterial communities in ageing soils: Insights from the Mendocino ecological staircase.</title>
        <authorList>
            <person name="Uroz S."/>
            <person name="Tech J.J."/>
            <person name="Sawaya N.A."/>
            <person name="Frey-Klett P."/>
            <person name="Leveau J.H.J."/>
        </authorList>
    </citation>
    <scope>NUCLEOTIDE SEQUENCE [LARGE SCALE GENOMIC DNA]</scope>
    <source>
        <strain evidence="3">Cal35</strain>
    </source>
</reference>
<keyword evidence="1" id="KW-0472">Membrane</keyword>
<keyword evidence="1" id="KW-0812">Transmembrane</keyword>
<accession>A0A0A1F949</accession>
<dbReference type="OrthoDB" id="9008741at2"/>
<dbReference type="STRING" id="279058.LT85_0222"/>
<name>A0A0A1F949_9BURK</name>
<evidence type="ECO:0000313" key="2">
    <source>
        <dbReference type="EMBL" id="AIY39382.1"/>
    </source>
</evidence>
<evidence type="ECO:0000256" key="1">
    <source>
        <dbReference type="SAM" id="Phobius"/>
    </source>
</evidence>
<dbReference type="Proteomes" id="UP000030302">
    <property type="component" value="Chromosome"/>
</dbReference>
<organism evidence="2 3">
    <name type="scientific">Collimonas arenae</name>
    <dbReference type="NCBI Taxonomy" id="279058"/>
    <lineage>
        <taxon>Bacteria</taxon>
        <taxon>Pseudomonadati</taxon>
        <taxon>Pseudomonadota</taxon>
        <taxon>Betaproteobacteria</taxon>
        <taxon>Burkholderiales</taxon>
        <taxon>Oxalobacteraceae</taxon>
        <taxon>Collimonas</taxon>
    </lineage>
</organism>
<sequence>MEDMKSKNANLPRYLYVASVVVLIVGLLSAGVVYYFAADGGNHGLGYNVVGGSAYAAGESKAYLRDMEMYGGTSGRLIGGFNQWLASLWHGKRLAYVLAISAAVISYVCFWVARDLELFATGETNGG</sequence>
<dbReference type="EMBL" id="CP009962">
    <property type="protein sequence ID" value="AIY39382.1"/>
    <property type="molecule type" value="Genomic_DNA"/>
</dbReference>
<dbReference type="HOGENOM" id="CLU_168818_0_0_4"/>
<dbReference type="RefSeq" id="WP_156117389.1">
    <property type="nucleotide sequence ID" value="NZ_CP009962.1"/>
</dbReference>
<dbReference type="AlphaFoldDB" id="A0A0A1F949"/>
<proteinExistence type="predicted"/>
<protein>
    <recommendedName>
        <fullName evidence="4">Transmembrane protein</fullName>
    </recommendedName>
</protein>
<evidence type="ECO:0000313" key="3">
    <source>
        <dbReference type="Proteomes" id="UP000030302"/>
    </source>
</evidence>